<comment type="cofactor">
    <cofactor evidence="2">
        <name>[4Fe-4S] cluster</name>
        <dbReference type="ChEBI" id="CHEBI:49883"/>
    </cofactor>
</comment>
<evidence type="ECO:0000256" key="13">
    <source>
        <dbReference type="ARBA" id="ARBA00023014"/>
    </source>
</evidence>
<dbReference type="InterPro" id="IPR019734">
    <property type="entry name" value="TPR_rpt"/>
</dbReference>
<evidence type="ECO:0000256" key="11">
    <source>
        <dbReference type="ARBA" id="ARBA00023004"/>
    </source>
</evidence>
<dbReference type="InterPro" id="IPR011990">
    <property type="entry name" value="TPR-like_helical_dom_sf"/>
</dbReference>
<dbReference type="Pfam" id="PF17874">
    <property type="entry name" value="TPR_MalT"/>
    <property type="match status" value="1"/>
</dbReference>
<evidence type="ECO:0000256" key="16">
    <source>
        <dbReference type="PROSITE-ProRule" id="PRU00339"/>
    </source>
</evidence>
<dbReference type="InterPro" id="IPR011712">
    <property type="entry name" value="Sig_transdc_His_kin_sub3_dim/P"/>
</dbReference>
<dbReference type="InterPro" id="IPR005467">
    <property type="entry name" value="His_kinase_dom"/>
</dbReference>
<dbReference type="GO" id="GO:0016020">
    <property type="term" value="C:membrane"/>
    <property type="evidence" value="ECO:0007669"/>
    <property type="project" value="InterPro"/>
</dbReference>
<evidence type="ECO:0000256" key="7">
    <source>
        <dbReference type="ARBA" id="ARBA00022490"/>
    </source>
</evidence>
<evidence type="ECO:0000256" key="5">
    <source>
        <dbReference type="ARBA" id="ARBA00017322"/>
    </source>
</evidence>
<evidence type="ECO:0000256" key="1">
    <source>
        <dbReference type="ARBA" id="ARBA00000085"/>
    </source>
</evidence>
<dbReference type="GO" id="GO:0005737">
    <property type="term" value="C:cytoplasm"/>
    <property type="evidence" value="ECO:0007669"/>
    <property type="project" value="UniProtKB-SubCell"/>
</dbReference>
<gene>
    <name evidence="21" type="ORF">SAMN04488132_102219</name>
</gene>
<dbReference type="EMBL" id="FUWH01000002">
    <property type="protein sequence ID" value="SJZ47971.1"/>
    <property type="molecule type" value="Genomic_DNA"/>
</dbReference>
<keyword evidence="17" id="KW-0175">Coiled coil</keyword>
<evidence type="ECO:0000256" key="10">
    <source>
        <dbReference type="ARBA" id="ARBA00022777"/>
    </source>
</evidence>
<dbReference type="GO" id="GO:0046983">
    <property type="term" value="F:protein dimerization activity"/>
    <property type="evidence" value="ECO:0007669"/>
    <property type="project" value="InterPro"/>
</dbReference>
<evidence type="ECO:0000256" key="8">
    <source>
        <dbReference type="ARBA" id="ARBA00022679"/>
    </source>
</evidence>
<keyword evidence="16" id="KW-0802">TPR repeat</keyword>
<dbReference type="Gene3D" id="1.25.40.10">
    <property type="entry name" value="Tetratricopeptide repeat domain"/>
    <property type="match status" value="2"/>
</dbReference>
<reference evidence="21 22" key="1">
    <citation type="submission" date="2017-02" db="EMBL/GenBank/DDBJ databases">
        <authorList>
            <person name="Peterson S.W."/>
        </authorList>
    </citation>
    <scope>NUCLEOTIDE SEQUENCE [LARGE SCALE GENOMIC DNA]</scope>
    <source>
        <strain evidence="21 22">DSM 22335</strain>
    </source>
</reference>
<comment type="subcellular location">
    <subcellularLocation>
        <location evidence="3">Cytoplasm</location>
    </subcellularLocation>
</comment>
<keyword evidence="11" id="KW-0408">Iron</keyword>
<evidence type="ECO:0000256" key="18">
    <source>
        <dbReference type="SAM" id="Phobius"/>
    </source>
</evidence>
<name>A0A1T4L036_9BACT</name>
<feature type="chain" id="PRO_5012007006" description="Oxygen sensor histidine kinase NreB" evidence="19">
    <location>
        <begin position="23"/>
        <end position="766"/>
    </location>
</feature>
<keyword evidence="18" id="KW-0472">Membrane</keyword>
<evidence type="ECO:0000256" key="2">
    <source>
        <dbReference type="ARBA" id="ARBA00001966"/>
    </source>
</evidence>
<dbReference type="InterPro" id="IPR036890">
    <property type="entry name" value="HATPase_C_sf"/>
</dbReference>
<comment type="catalytic activity">
    <reaction evidence="1">
        <text>ATP + protein L-histidine = ADP + protein N-phospho-L-histidine.</text>
        <dbReference type="EC" id="2.7.13.3"/>
    </reaction>
</comment>
<dbReference type="PRINTS" id="PR00344">
    <property type="entry name" value="BCTRLSENSOR"/>
</dbReference>
<keyword evidence="8" id="KW-0808">Transferase</keyword>
<dbReference type="GO" id="GO:0051539">
    <property type="term" value="F:4 iron, 4 sulfur cluster binding"/>
    <property type="evidence" value="ECO:0007669"/>
    <property type="project" value="UniProtKB-KW"/>
</dbReference>
<keyword evidence="6" id="KW-0004">4Fe-4S</keyword>
<evidence type="ECO:0000256" key="15">
    <source>
        <dbReference type="ARBA" id="ARBA00030800"/>
    </source>
</evidence>
<keyword evidence="22" id="KW-1185">Reference proteome</keyword>
<keyword evidence="9" id="KW-0479">Metal-binding</keyword>
<dbReference type="SMART" id="SM00028">
    <property type="entry name" value="TPR"/>
    <property type="match status" value="7"/>
</dbReference>
<keyword evidence="10 21" id="KW-0418">Kinase</keyword>
<keyword evidence="7" id="KW-0963">Cytoplasm</keyword>
<keyword evidence="19" id="KW-0732">Signal</keyword>
<dbReference type="InterPro" id="IPR041617">
    <property type="entry name" value="TPR_MalT"/>
</dbReference>
<dbReference type="SUPFAM" id="SSF48452">
    <property type="entry name" value="TPR-like"/>
    <property type="match status" value="2"/>
</dbReference>
<evidence type="ECO:0000313" key="22">
    <source>
        <dbReference type="Proteomes" id="UP000190888"/>
    </source>
</evidence>
<dbReference type="SUPFAM" id="SSF55874">
    <property type="entry name" value="ATPase domain of HSP90 chaperone/DNA topoisomerase II/histidine kinase"/>
    <property type="match status" value="1"/>
</dbReference>
<dbReference type="PANTHER" id="PTHR24421">
    <property type="entry name" value="NITRATE/NITRITE SENSOR PROTEIN NARX-RELATED"/>
    <property type="match status" value="1"/>
</dbReference>
<organism evidence="21 22">
    <name type="scientific">Sediminibacterium ginsengisoli</name>
    <dbReference type="NCBI Taxonomy" id="413434"/>
    <lineage>
        <taxon>Bacteria</taxon>
        <taxon>Pseudomonadati</taxon>
        <taxon>Bacteroidota</taxon>
        <taxon>Chitinophagia</taxon>
        <taxon>Chitinophagales</taxon>
        <taxon>Chitinophagaceae</taxon>
        <taxon>Sediminibacterium</taxon>
    </lineage>
</organism>
<dbReference type="GO" id="GO:0046872">
    <property type="term" value="F:metal ion binding"/>
    <property type="evidence" value="ECO:0007669"/>
    <property type="project" value="UniProtKB-KW"/>
</dbReference>
<feature type="signal peptide" evidence="19">
    <location>
        <begin position="1"/>
        <end position="22"/>
    </location>
</feature>
<feature type="repeat" description="TPR" evidence="16">
    <location>
        <begin position="207"/>
        <end position="240"/>
    </location>
</feature>
<feature type="repeat" description="TPR" evidence="16">
    <location>
        <begin position="127"/>
        <end position="160"/>
    </location>
</feature>
<dbReference type="Gene3D" id="3.30.565.10">
    <property type="entry name" value="Histidine kinase-like ATPase, C-terminal domain"/>
    <property type="match status" value="1"/>
</dbReference>
<feature type="transmembrane region" description="Helical" evidence="18">
    <location>
        <begin position="513"/>
        <end position="533"/>
    </location>
</feature>
<dbReference type="InterPro" id="IPR050482">
    <property type="entry name" value="Sensor_HK_TwoCompSys"/>
</dbReference>
<dbReference type="InterPro" id="IPR003594">
    <property type="entry name" value="HATPase_dom"/>
</dbReference>
<keyword evidence="13" id="KW-0411">Iron-sulfur</keyword>
<protein>
    <recommendedName>
        <fullName evidence="5">Oxygen sensor histidine kinase NreB</fullName>
        <ecNumber evidence="4">2.7.13.3</ecNumber>
    </recommendedName>
    <alternativeName>
        <fullName evidence="15">Nitrogen regulation protein B</fullName>
    </alternativeName>
</protein>
<evidence type="ECO:0000256" key="4">
    <source>
        <dbReference type="ARBA" id="ARBA00012438"/>
    </source>
</evidence>
<evidence type="ECO:0000256" key="17">
    <source>
        <dbReference type="SAM" id="Coils"/>
    </source>
</evidence>
<keyword evidence="12" id="KW-0902">Two-component regulatory system</keyword>
<dbReference type="AlphaFoldDB" id="A0A1T4L036"/>
<evidence type="ECO:0000256" key="9">
    <source>
        <dbReference type="ARBA" id="ARBA00022723"/>
    </source>
</evidence>
<dbReference type="CDD" id="cd16917">
    <property type="entry name" value="HATPase_UhpB-NarQ-NarX-like"/>
    <property type="match status" value="1"/>
</dbReference>
<evidence type="ECO:0000256" key="6">
    <source>
        <dbReference type="ARBA" id="ARBA00022485"/>
    </source>
</evidence>
<feature type="repeat" description="TPR" evidence="16">
    <location>
        <begin position="87"/>
        <end position="120"/>
    </location>
</feature>
<dbReference type="Gene3D" id="1.20.5.1930">
    <property type="match status" value="1"/>
</dbReference>
<dbReference type="SMART" id="SM00387">
    <property type="entry name" value="HATPase_c"/>
    <property type="match status" value="1"/>
</dbReference>
<dbReference type="Pfam" id="PF02518">
    <property type="entry name" value="HATPase_c"/>
    <property type="match status" value="1"/>
</dbReference>
<evidence type="ECO:0000259" key="20">
    <source>
        <dbReference type="PROSITE" id="PS50109"/>
    </source>
</evidence>
<keyword evidence="18" id="KW-1133">Transmembrane helix</keyword>
<dbReference type="RefSeq" id="WP_078830182.1">
    <property type="nucleotide sequence ID" value="NZ_FUWH01000002.1"/>
</dbReference>
<dbReference type="OrthoDB" id="617348at2"/>
<dbReference type="Pfam" id="PF13424">
    <property type="entry name" value="TPR_12"/>
    <property type="match status" value="1"/>
</dbReference>
<evidence type="ECO:0000313" key="21">
    <source>
        <dbReference type="EMBL" id="SJZ47971.1"/>
    </source>
</evidence>
<accession>A0A1T4L036</accession>
<comment type="function">
    <text evidence="14">Member of the two-component regulatory system NreB/NreC involved in the control of dissimilatory nitrate/nitrite reduction in response to oxygen. NreB functions as a direct oxygen sensor histidine kinase which is autophosphorylated, in the absence of oxygen, probably at the conserved histidine residue, and transfers its phosphate group probably to a conserved aspartate residue of NreC. NreB/NreC activates the expression of the nitrate (narGHJI) and nitrite (nir) reductase operons, as well as the putative nitrate transporter gene narT.</text>
</comment>
<feature type="repeat" description="TPR" evidence="16">
    <location>
        <begin position="167"/>
        <end position="200"/>
    </location>
</feature>
<dbReference type="PROSITE" id="PS50109">
    <property type="entry name" value="HIS_KIN"/>
    <property type="match status" value="1"/>
</dbReference>
<sequence>MRNRTGSFLLLLFLCCVNDLTAQTVINADSLRQALPLARHDTVRLRILQQLSVYYYRGARNLDSAVAYTNRYITGAKGFPALARPVAEAYNRLGIIRYQQGEYEKSLEAFRNQYRHALQYKDSLNMSNGINNQGNVYIEKRDYTEALKYYNEALQIRRAIRDNNAVAQSLANIGFIHKDLGNYEKATDYFLQALRVFEQMNDEPRTADVYNYLGTVAIMTKRFDKAIDYSKQALRIQDKLSLPNKGISLISLGTAYAEKQDFETALAYLLRARTHYTPLNDKRQLLHITTNLAEVYFRKKEFGLAEKHYLEALQLAGNIGNRRSVSTYYLGLAQAYIEQQKFTAARTAIDSAAVSSLKSGNNAEKKQYYEIESKYYEAIGNLKQALEQYRLFVEAKDSLLNTENSKAIADLNIRYETEKKELKILLLGKADSIKSLQISNQQLELTRSRLVLADAQLAIANNELEIKSQEQQILRQQLDSTQKEKSIQSLKELSRIQLLELDNQKLLVAKRNIWIGIIALMFLSALLLGYSFYSRYKRRQEARLQATILQQQELASKAVIEAEEKERSRIATDLHDGVGQVMSAAKMNLSAMEGDLAFADPSHRAAFEKVVAMIDESCKEVRAVSHNMMPNALLKSGLASAVREFINQIDDRIIQINLYTEGLQNKLDSNTETVLYRVIQECVNNVIKHARANHLDISLFRDEDGLSATIEDNGVGFDPQVQRGNEGIGMKNIQTRISYLKGTVEWNSSPGQGTVIAIHVPLANSL</sequence>
<evidence type="ECO:0000256" key="3">
    <source>
        <dbReference type="ARBA" id="ARBA00004496"/>
    </source>
</evidence>
<dbReference type="Proteomes" id="UP000190888">
    <property type="component" value="Unassembled WGS sequence"/>
</dbReference>
<evidence type="ECO:0000256" key="12">
    <source>
        <dbReference type="ARBA" id="ARBA00023012"/>
    </source>
</evidence>
<keyword evidence="18" id="KW-0812">Transmembrane</keyword>
<dbReference type="GO" id="GO:0000155">
    <property type="term" value="F:phosphorelay sensor kinase activity"/>
    <property type="evidence" value="ECO:0007669"/>
    <property type="project" value="InterPro"/>
</dbReference>
<dbReference type="Pfam" id="PF07730">
    <property type="entry name" value="HisKA_3"/>
    <property type="match status" value="1"/>
</dbReference>
<proteinExistence type="predicted"/>
<evidence type="ECO:0000256" key="14">
    <source>
        <dbReference type="ARBA" id="ARBA00024827"/>
    </source>
</evidence>
<feature type="domain" description="Histidine kinase" evidence="20">
    <location>
        <begin position="569"/>
        <end position="764"/>
    </location>
</feature>
<dbReference type="PROSITE" id="PS50005">
    <property type="entry name" value="TPR"/>
    <property type="match status" value="4"/>
</dbReference>
<dbReference type="EC" id="2.7.13.3" evidence="4"/>
<evidence type="ECO:0000256" key="19">
    <source>
        <dbReference type="SAM" id="SignalP"/>
    </source>
</evidence>
<feature type="coiled-coil region" evidence="17">
    <location>
        <begin position="452"/>
        <end position="484"/>
    </location>
</feature>
<dbReference type="InterPro" id="IPR004358">
    <property type="entry name" value="Sig_transdc_His_kin-like_C"/>
</dbReference>
<dbReference type="STRING" id="413434.SAMN04488132_102219"/>